<evidence type="ECO:0000256" key="3">
    <source>
        <dbReference type="ARBA" id="ARBA00023274"/>
    </source>
</evidence>
<dbReference type="eggNOG" id="KOG3181">
    <property type="taxonomic scope" value="Eukaryota"/>
</dbReference>
<dbReference type="OrthoDB" id="10248446at2759"/>
<comment type="similarity">
    <text evidence="1">Belongs to the universal ribosomal protein uS3 family.</text>
</comment>
<evidence type="ECO:0000256" key="2">
    <source>
        <dbReference type="ARBA" id="ARBA00022980"/>
    </source>
</evidence>
<gene>
    <name evidence="6" type="primary">6051851</name>
    <name evidence="5" type="ORF">CpipJ_CPIJ018006</name>
</gene>
<sequence>MLCQKECVVSLIPYELRENYIEKRSLVLFCLAGRGWLLRCGPRTQNVLGESDHHIRELNAVVKKRFIELNAEKVATRSLCAIAQAESLCYKLILRQGLRGGRVRKEYYATATPLRQGEFGIQVKIMLPWDPNGIFGPKESLSDNVKMVEPEDEIMYNTQRTQEQAVGAEVGSRSNRRVMSHWNEHSNCEQQQQQRPIEEEDQQPEGRTTSSRRRKFERSGPR</sequence>
<feature type="region of interest" description="Disordered" evidence="4">
    <location>
        <begin position="182"/>
        <end position="222"/>
    </location>
</feature>
<keyword evidence="7" id="KW-1185">Reference proteome</keyword>
<dbReference type="InterPro" id="IPR057258">
    <property type="entry name" value="Ribosomal_uS3"/>
</dbReference>
<keyword evidence="3" id="KW-0687">Ribonucleoprotein</keyword>
<dbReference type="InParanoid" id="B0XEZ2"/>
<reference evidence="5" key="1">
    <citation type="submission" date="2007-03" db="EMBL/GenBank/DDBJ databases">
        <title>Annotation of Culex pipiens quinquefasciatus.</title>
        <authorList>
            <consortium name="The Broad Institute Genome Sequencing Platform"/>
            <person name="Atkinson P.W."/>
            <person name="Hemingway J."/>
            <person name="Christensen B.M."/>
            <person name="Higgs S."/>
            <person name="Kodira C."/>
            <person name="Hannick L."/>
            <person name="Megy K."/>
            <person name="O'Leary S."/>
            <person name="Pearson M."/>
            <person name="Haas B.J."/>
            <person name="Mauceli E."/>
            <person name="Wortman J.R."/>
            <person name="Lee N.H."/>
            <person name="Guigo R."/>
            <person name="Stanke M."/>
            <person name="Alvarado L."/>
            <person name="Amedeo P."/>
            <person name="Antoine C.H."/>
            <person name="Arensburger P."/>
            <person name="Bidwell S.L."/>
            <person name="Crawford M."/>
            <person name="Camaro F."/>
            <person name="Devon K."/>
            <person name="Engels R."/>
            <person name="Hammond M."/>
            <person name="Howarth C."/>
            <person name="Koehrsen M."/>
            <person name="Lawson D."/>
            <person name="Montgomery P."/>
            <person name="Nene V."/>
            <person name="Nusbaum C."/>
            <person name="Puiu D."/>
            <person name="Romero-Severson J."/>
            <person name="Severson D.W."/>
            <person name="Shumway M."/>
            <person name="Sisk P."/>
            <person name="Stolte C."/>
            <person name="Zeng Q."/>
            <person name="Eisenstadt E."/>
            <person name="Fraser-Liggett C."/>
            <person name="Strausberg R."/>
            <person name="Galagan J."/>
            <person name="Birren B."/>
            <person name="Collins F.H."/>
        </authorList>
    </citation>
    <scope>NUCLEOTIDE SEQUENCE [LARGE SCALE GENOMIC DNA]</scope>
    <source>
        <strain evidence="5">JHB</strain>
    </source>
</reference>
<proteinExistence type="inferred from homology"/>
<dbReference type="GO" id="GO:2001235">
    <property type="term" value="P:positive regulation of apoptotic signaling pathway"/>
    <property type="evidence" value="ECO:0007669"/>
    <property type="project" value="TreeGrafter"/>
</dbReference>
<dbReference type="HOGENOM" id="CLU_1246441_0_0_1"/>
<reference evidence="6" key="2">
    <citation type="submission" date="2020-05" db="UniProtKB">
        <authorList>
            <consortium name="EnsemblMetazoa"/>
        </authorList>
    </citation>
    <scope>IDENTIFICATION</scope>
    <source>
        <strain evidence="6">JHB</strain>
    </source>
</reference>
<dbReference type="GO" id="GO:0022627">
    <property type="term" value="C:cytosolic small ribosomal subunit"/>
    <property type="evidence" value="ECO:0007669"/>
    <property type="project" value="TreeGrafter"/>
</dbReference>
<evidence type="ECO:0000313" key="5">
    <source>
        <dbReference type="EMBL" id="EDS26340.1"/>
    </source>
</evidence>
<dbReference type="PANTHER" id="PTHR11760">
    <property type="entry name" value="30S/40S RIBOSOMAL PROTEIN S3"/>
    <property type="match status" value="1"/>
</dbReference>
<dbReference type="STRING" id="7176.B0XEZ2"/>
<dbReference type="VEuPathDB" id="VectorBase:CQUJHB009364"/>
<dbReference type="VEuPathDB" id="VectorBase:CPIJ018006"/>
<dbReference type="GO" id="GO:0003735">
    <property type="term" value="F:structural constituent of ribosome"/>
    <property type="evidence" value="ECO:0007669"/>
    <property type="project" value="TreeGrafter"/>
</dbReference>
<dbReference type="Proteomes" id="UP000002320">
    <property type="component" value="Unassembled WGS sequence"/>
</dbReference>
<name>B0XEZ2_CULQU</name>
<dbReference type="EMBL" id="DS232883">
    <property type="protein sequence ID" value="EDS26340.1"/>
    <property type="molecule type" value="Genomic_DNA"/>
</dbReference>
<evidence type="ECO:0000256" key="4">
    <source>
        <dbReference type="SAM" id="MobiDB-lite"/>
    </source>
</evidence>
<dbReference type="KEGG" id="cqu:CpipJ_CPIJ018006"/>
<dbReference type="PANTHER" id="PTHR11760:SF32">
    <property type="entry name" value="SMALL RIBOSOMAL SUBUNIT PROTEIN US3"/>
    <property type="match status" value="1"/>
</dbReference>
<dbReference type="Gene3D" id="3.30.1140.32">
    <property type="entry name" value="Ribosomal protein S3, C-terminal domain"/>
    <property type="match status" value="1"/>
</dbReference>
<dbReference type="AlphaFoldDB" id="B0XEZ2"/>
<evidence type="ECO:0000256" key="1">
    <source>
        <dbReference type="ARBA" id="ARBA00010761"/>
    </source>
</evidence>
<dbReference type="InterPro" id="IPR036419">
    <property type="entry name" value="Ribosomal_S3_C_sf"/>
</dbReference>
<organism>
    <name type="scientific">Culex quinquefasciatus</name>
    <name type="common">Southern house mosquito</name>
    <name type="synonym">Culex pungens</name>
    <dbReference type="NCBI Taxonomy" id="7176"/>
    <lineage>
        <taxon>Eukaryota</taxon>
        <taxon>Metazoa</taxon>
        <taxon>Ecdysozoa</taxon>
        <taxon>Arthropoda</taxon>
        <taxon>Hexapoda</taxon>
        <taxon>Insecta</taxon>
        <taxon>Pterygota</taxon>
        <taxon>Neoptera</taxon>
        <taxon>Endopterygota</taxon>
        <taxon>Diptera</taxon>
        <taxon>Nematocera</taxon>
        <taxon>Culicoidea</taxon>
        <taxon>Culicidae</taxon>
        <taxon>Culicinae</taxon>
        <taxon>Culicini</taxon>
        <taxon>Culex</taxon>
        <taxon>Culex</taxon>
    </lineage>
</organism>
<accession>B0XEZ2</accession>
<keyword evidence="2 5" id="KW-0689">Ribosomal protein</keyword>
<protein>
    <submittedName>
        <fullName evidence="5 6">Ribosomal protein S3</fullName>
    </submittedName>
</protein>
<evidence type="ECO:0000313" key="7">
    <source>
        <dbReference type="Proteomes" id="UP000002320"/>
    </source>
</evidence>
<dbReference type="GO" id="GO:0005634">
    <property type="term" value="C:nucleus"/>
    <property type="evidence" value="ECO:0007669"/>
    <property type="project" value="TreeGrafter"/>
</dbReference>
<dbReference type="EnsemblMetazoa" id="CPIJ018006-RA">
    <property type="protein sequence ID" value="CPIJ018006-PA"/>
    <property type="gene ID" value="CPIJ018006"/>
</dbReference>
<evidence type="ECO:0000313" key="6">
    <source>
        <dbReference type="EnsemblMetazoa" id="CPIJ018006-PA"/>
    </source>
</evidence>